<dbReference type="PANTHER" id="PTHR28008">
    <property type="entry name" value="DOMAIN PROTEIN, PUTATIVE (AFU_ORTHOLOGUE AFUA_3G10980)-RELATED"/>
    <property type="match status" value="1"/>
</dbReference>
<feature type="transmembrane region" description="Helical" evidence="1">
    <location>
        <begin position="129"/>
        <end position="153"/>
    </location>
</feature>
<evidence type="ECO:0000313" key="3">
    <source>
        <dbReference type="EMBL" id="MFD1020135.1"/>
    </source>
</evidence>
<dbReference type="PANTHER" id="PTHR28008:SF1">
    <property type="entry name" value="DOMAIN PROTEIN, PUTATIVE (AFU_ORTHOLOGUE AFUA_3G10980)-RELATED"/>
    <property type="match status" value="1"/>
</dbReference>
<dbReference type="NCBIfam" id="NF037970">
    <property type="entry name" value="vanZ_1"/>
    <property type="match status" value="1"/>
</dbReference>
<accession>A0ABW3L2D8</accession>
<comment type="caution">
    <text evidence="3">The sequence shown here is derived from an EMBL/GenBank/DDBJ whole genome shotgun (WGS) entry which is preliminary data.</text>
</comment>
<organism evidence="3 4">
    <name type="scientific">Thalassobacillus hwangdonensis</name>
    <dbReference type="NCBI Taxonomy" id="546108"/>
    <lineage>
        <taxon>Bacteria</taxon>
        <taxon>Bacillati</taxon>
        <taxon>Bacillota</taxon>
        <taxon>Bacilli</taxon>
        <taxon>Bacillales</taxon>
        <taxon>Bacillaceae</taxon>
        <taxon>Thalassobacillus</taxon>
    </lineage>
</organism>
<evidence type="ECO:0000259" key="2">
    <source>
        <dbReference type="Pfam" id="PF04892"/>
    </source>
</evidence>
<dbReference type="PIRSF" id="PIRSF019083">
    <property type="entry name" value="UCP019083_VanZ"/>
    <property type="match status" value="1"/>
</dbReference>
<reference evidence="4" key="1">
    <citation type="journal article" date="2019" name="Int. J. Syst. Evol. Microbiol.">
        <title>The Global Catalogue of Microorganisms (GCM) 10K type strain sequencing project: providing services to taxonomists for standard genome sequencing and annotation.</title>
        <authorList>
            <consortium name="The Broad Institute Genomics Platform"/>
            <consortium name="The Broad Institute Genome Sequencing Center for Infectious Disease"/>
            <person name="Wu L."/>
            <person name="Ma J."/>
        </authorList>
    </citation>
    <scope>NUCLEOTIDE SEQUENCE [LARGE SCALE GENOMIC DNA]</scope>
    <source>
        <strain evidence="4">CCUG 56607</strain>
    </source>
</reference>
<dbReference type="InterPro" id="IPR006976">
    <property type="entry name" value="VanZ-like"/>
</dbReference>
<dbReference type="RefSeq" id="WP_386061201.1">
    <property type="nucleotide sequence ID" value="NZ_JBHTKL010000005.1"/>
</dbReference>
<keyword evidence="1" id="KW-0472">Membrane</keyword>
<keyword evidence="1" id="KW-1133">Transmembrane helix</keyword>
<sequence>MKNSLYWWLAPIAWMGVIFYASSQPYQEQDLKPFLSNYIDVSFLAPYLDWIRFTYHHSEVSVAELGTAGFIEFFIRKGAHVTVFMILFLLFYLALTKSAFQKPILTALTLTVLYAALDEMHQGMTPNRTPYIGDVVLDTIGALIGVGLILLISKRKKDPISKK</sequence>
<evidence type="ECO:0000313" key="4">
    <source>
        <dbReference type="Proteomes" id="UP001596990"/>
    </source>
</evidence>
<evidence type="ECO:0000256" key="1">
    <source>
        <dbReference type="SAM" id="Phobius"/>
    </source>
</evidence>
<feature type="domain" description="VanZ-like" evidence="2">
    <location>
        <begin position="8"/>
        <end position="152"/>
    </location>
</feature>
<dbReference type="EMBL" id="JBHTKL010000005">
    <property type="protein sequence ID" value="MFD1020135.1"/>
    <property type="molecule type" value="Genomic_DNA"/>
</dbReference>
<keyword evidence="1" id="KW-0812">Transmembrane</keyword>
<protein>
    <submittedName>
        <fullName evidence="3">VanZ family protein</fullName>
    </submittedName>
</protein>
<feature type="transmembrane region" description="Helical" evidence="1">
    <location>
        <begin position="6"/>
        <end position="22"/>
    </location>
</feature>
<dbReference type="Pfam" id="PF04892">
    <property type="entry name" value="VanZ"/>
    <property type="match status" value="1"/>
</dbReference>
<dbReference type="Proteomes" id="UP001596990">
    <property type="component" value="Unassembled WGS sequence"/>
</dbReference>
<keyword evidence="4" id="KW-1185">Reference proteome</keyword>
<name>A0ABW3L2D8_9BACI</name>
<proteinExistence type="predicted"/>
<dbReference type="InterPro" id="IPR016747">
    <property type="entry name" value="Phosphotransbutyrylase"/>
</dbReference>
<feature type="transmembrane region" description="Helical" evidence="1">
    <location>
        <begin position="73"/>
        <end position="93"/>
    </location>
</feature>
<gene>
    <name evidence="3" type="ORF">ACFQ2J_13190</name>
</gene>